<dbReference type="RefSeq" id="WP_377582802.1">
    <property type="nucleotide sequence ID" value="NZ_JBHTKA010000008.1"/>
</dbReference>
<dbReference type="Gene3D" id="3.30.1330.200">
    <property type="match status" value="1"/>
</dbReference>
<evidence type="ECO:0000313" key="6">
    <source>
        <dbReference type="Proteomes" id="UP001597112"/>
    </source>
</evidence>
<proteinExistence type="inferred from homology"/>
<dbReference type="EC" id="3.5.1.44" evidence="3"/>
<comment type="caution">
    <text evidence="5">The sequence shown here is derived from an EMBL/GenBank/DDBJ whole genome shotgun (WGS) entry which is preliminary data.</text>
</comment>
<dbReference type="CDD" id="cd16352">
    <property type="entry name" value="CheD"/>
    <property type="match status" value="1"/>
</dbReference>
<evidence type="ECO:0000256" key="3">
    <source>
        <dbReference type="HAMAP-Rule" id="MF_01440"/>
    </source>
</evidence>
<keyword evidence="4" id="KW-0812">Transmembrane</keyword>
<accession>A0ABW3K7E2</accession>
<dbReference type="PANTHER" id="PTHR35147:SF1">
    <property type="entry name" value="CHEMORECEPTOR GLUTAMINE DEAMIDASE CHED-RELATED"/>
    <property type="match status" value="1"/>
</dbReference>
<keyword evidence="4" id="KW-1133">Transmembrane helix</keyword>
<evidence type="ECO:0000256" key="4">
    <source>
        <dbReference type="SAM" id="Phobius"/>
    </source>
</evidence>
<dbReference type="EMBL" id="JBHTKA010000008">
    <property type="protein sequence ID" value="MFD1002059.1"/>
    <property type="molecule type" value="Genomic_DNA"/>
</dbReference>
<dbReference type="Pfam" id="PF03975">
    <property type="entry name" value="CheD"/>
    <property type="match status" value="1"/>
</dbReference>
<comment type="similarity">
    <text evidence="3">Belongs to the CheD family.</text>
</comment>
<evidence type="ECO:0000313" key="5">
    <source>
        <dbReference type="EMBL" id="MFD1002059.1"/>
    </source>
</evidence>
<keyword evidence="1 3" id="KW-0145">Chemotaxis</keyword>
<dbReference type="Proteomes" id="UP001597112">
    <property type="component" value="Unassembled WGS sequence"/>
</dbReference>
<comment type="function">
    <text evidence="3">Probably deamidates glutamine residues to glutamate on methyl-accepting chemotaxis receptors (MCPs), playing an important role in chemotaxis.</text>
</comment>
<evidence type="ECO:0000256" key="2">
    <source>
        <dbReference type="ARBA" id="ARBA00022801"/>
    </source>
</evidence>
<reference evidence="6" key="1">
    <citation type="journal article" date="2019" name="Int. J. Syst. Evol. Microbiol.">
        <title>The Global Catalogue of Microorganisms (GCM) 10K type strain sequencing project: providing services to taxonomists for standard genome sequencing and annotation.</title>
        <authorList>
            <consortium name="The Broad Institute Genomics Platform"/>
            <consortium name="The Broad Institute Genome Sequencing Center for Infectious Disease"/>
            <person name="Wu L."/>
            <person name="Ma J."/>
        </authorList>
    </citation>
    <scope>NUCLEOTIDE SEQUENCE [LARGE SCALE GENOMIC DNA]</scope>
    <source>
        <strain evidence="6">CCUG 58938</strain>
    </source>
</reference>
<protein>
    <recommendedName>
        <fullName evidence="3">Probable chemoreceptor glutamine deamidase CheD</fullName>
        <ecNumber evidence="3">3.5.1.44</ecNumber>
    </recommendedName>
</protein>
<feature type="transmembrane region" description="Helical" evidence="4">
    <location>
        <begin position="12"/>
        <end position="36"/>
    </location>
</feature>
<dbReference type="PANTHER" id="PTHR35147">
    <property type="entry name" value="CHEMORECEPTOR GLUTAMINE DEAMIDASE CHED-RELATED"/>
    <property type="match status" value="1"/>
</dbReference>
<keyword evidence="2 3" id="KW-0378">Hydrolase</keyword>
<dbReference type="InterPro" id="IPR005659">
    <property type="entry name" value="Chemorcpt_Glu_NH3ase_CheD"/>
</dbReference>
<dbReference type="HAMAP" id="MF_01440">
    <property type="entry name" value="CheD"/>
    <property type="match status" value="1"/>
</dbReference>
<comment type="catalytic activity">
    <reaction evidence="3">
        <text>L-glutaminyl-[protein] + H2O = L-glutamyl-[protein] + NH4(+)</text>
        <dbReference type="Rhea" id="RHEA:16441"/>
        <dbReference type="Rhea" id="RHEA-COMP:10207"/>
        <dbReference type="Rhea" id="RHEA-COMP:10208"/>
        <dbReference type="ChEBI" id="CHEBI:15377"/>
        <dbReference type="ChEBI" id="CHEBI:28938"/>
        <dbReference type="ChEBI" id="CHEBI:29973"/>
        <dbReference type="ChEBI" id="CHEBI:30011"/>
        <dbReference type="EC" id="3.5.1.44"/>
    </reaction>
</comment>
<dbReference type="InterPro" id="IPR011324">
    <property type="entry name" value="Cytotoxic_necrot_fac-like_cat"/>
</dbReference>
<name>A0ABW3K7E2_9BACT</name>
<keyword evidence="4" id="KW-0472">Membrane</keyword>
<organism evidence="5 6">
    <name type="scientific">Ohtaekwangia kribbensis</name>
    <dbReference type="NCBI Taxonomy" id="688913"/>
    <lineage>
        <taxon>Bacteria</taxon>
        <taxon>Pseudomonadati</taxon>
        <taxon>Bacteroidota</taxon>
        <taxon>Cytophagia</taxon>
        <taxon>Cytophagales</taxon>
        <taxon>Fulvivirgaceae</taxon>
        <taxon>Ohtaekwangia</taxon>
    </lineage>
</organism>
<dbReference type="InterPro" id="IPR038592">
    <property type="entry name" value="CheD-like_sf"/>
</dbReference>
<dbReference type="SUPFAM" id="SSF64438">
    <property type="entry name" value="CNF1/YfiH-like putative cysteine hydrolases"/>
    <property type="match status" value="1"/>
</dbReference>
<evidence type="ECO:0000256" key="1">
    <source>
        <dbReference type="ARBA" id="ARBA00022500"/>
    </source>
</evidence>
<gene>
    <name evidence="3" type="primary">cheD</name>
    <name evidence="5" type="ORF">ACFQ21_22225</name>
</gene>
<keyword evidence="6" id="KW-1185">Reference proteome</keyword>
<sequence length="168" mass="18248">MPPLKRYFITNGQFLITTVAAEIYTVLGSCVSVCLWDKQKKMGGMNHYLMPGALENRSGDPDLGYSSTSMLIRSMLNRGASIENLEAKIFGGCNSWASDQTIFSVGLRNVAVADQLLNNAGIQITARHTGGYSGRKIVFNTGTGKVKMYVLSKSAAEVNEAIYKGFGY</sequence>